<sequence>MLCSQGVAVSKVAVLQDNTATLALINAGRGTTKRSRHIDIRHFFVRDLVEKGLVVLEHCRTEDMLADALTKPLQGSKFVKMRDNLLGIDAPAKLIRAVDHDCDHKRSV</sequence>
<gene>
    <name evidence="1" type="ORF">FVE85_1190</name>
</gene>
<dbReference type="AlphaFoldDB" id="A0A5J4Z0Q7"/>
<reference evidence="2" key="1">
    <citation type="journal article" date="2019" name="Nat. Commun.">
        <title>Expansion of phycobilisome linker gene families in mesophilic red algae.</title>
        <authorList>
            <person name="Lee J."/>
            <person name="Kim D."/>
            <person name="Bhattacharya D."/>
            <person name="Yoon H.S."/>
        </authorList>
    </citation>
    <scope>NUCLEOTIDE SEQUENCE [LARGE SCALE GENOMIC DNA]</scope>
    <source>
        <strain evidence="2">CCMP 1328</strain>
    </source>
</reference>
<protein>
    <submittedName>
        <fullName evidence="1">Copia protein</fullName>
    </submittedName>
</protein>
<evidence type="ECO:0000313" key="2">
    <source>
        <dbReference type="Proteomes" id="UP000324585"/>
    </source>
</evidence>
<dbReference type="Proteomes" id="UP000324585">
    <property type="component" value="Unassembled WGS sequence"/>
</dbReference>
<keyword evidence="2" id="KW-1185">Reference proteome</keyword>
<dbReference type="CDD" id="cd09272">
    <property type="entry name" value="RNase_HI_RT_Ty1"/>
    <property type="match status" value="1"/>
</dbReference>
<accession>A0A5J4Z0Q7</accession>
<organism evidence="1 2">
    <name type="scientific">Porphyridium purpureum</name>
    <name type="common">Red alga</name>
    <name type="synonym">Porphyridium cruentum</name>
    <dbReference type="NCBI Taxonomy" id="35688"/>
    <lineage>
        <taxon>Eukaryota</taxon>
        <taxon>Rhodophyta</taxon>
        <taxon>Bangiophyceae</taxon>
        <taxon>Porphyridiales</taxon>
        <taxon>Porphyridiaceae</taxon>
        <taxon>Porphyridium</taxon>
    </lineage>
</organism>
<comment type="caution">
    <text evidence="1">The sequence shown here is derived from an EMBL/GenBank/DDBJ whole genome shotgun (WGS) entry which is preliminary data.</text>
</comment>
<dbReference type="EMBL" id="VRMN01000002">
    <property type="protein sequence ID" value="KAA8497461.1"/>
    <property type="molecule type" value="Genomic_DNA"/>
</dbReference>
<dbReference type="OrthoDB" id="413361at2759"/>
<name>A0A5J4Z0Q7_PORPP</name>
<evidence type="ECO:0000313" key="1">
    <source>
        <dbReference type="EMBL" id="KAA8497461.1"/>
    </source>
</evidence>
<dbReference type="OMA" id="HERTMHI"/>
<proteinExistence type="predicted"/>